<dbReference type="EMBL" id="MEYI01000043">
    <property type="protein sequence ID" value="OGD23367.1"/>
    <property type="molecule type" value="Genomic_DNA"/>
</dbReference>
<evidence type="ECO:0000256" key="8">
    <source>
        <dbReference type="ARBA" id="ARBA00022741"/>
    </source>
</evidence>
<dbReference type="Pfam" id="PF00133">
    <property type="entry name" value="tRNA-synt_1"/>
    <property type="match status" value="2"/>
</dbReference>
<comment type="caution">
    <text evidence="20">The sequence shown here is derived from an EMBL/GenBank/DDBJ whole genome shotgun (WGS) entry which is preliminary data.</text>
</comment>
<dbReference type="PANTHER" id="PTHR42780:SF1">
    <property type="entry name" value="ISOLEUCINE--TRNA LIGASE, CYTOPLASMIC"/>
    <property type="match status" value="1"/>
</dbReference>
<comment type="similarity">
    <text evidence="3 15">Belongs to the class-I aminoacyl-tRNA synthetase family. IleS type 2 subfamily.</text>
</comment>
<dbReference type="InterPro" id="IPR013155">
    <property type="entry name" value="M/V/L/I-tRNA-synth_anticd-bd"/>
</dbReference>
<comment type="function">
    <text evidence="13 15">Catalyzes the attachment of isoleucine to tRNA(Ile). As IleRS can inadvertently accommodate and process structurally similar amino acids such as valine, to avoid such errors it has two additional distinct tRNA(Ile)-dependent editing activities. One activity is designated as 'pretransfer' editing and involves the hydrolysis of activated Val-AMP. The other activity is designated 'posttransfer' editing and involves deacylation of mischarged Val-tRNA(Ile).</text>
</comment>
<evidence type="ECO:0000256" key="14">
    <source>
        <dbReference type="ARBA" id="ARBA00048359"/>
    </source>
</evidence>
<dbReference type="GO" id="GO:0005524">
    <property type="term" value="F:ATP binding"/>
    <property type="evidence" value="ECO:0007669"/>
    <property type="project" value="UniProtKB-UniRule"/>
</dbReference>
<feature type="domain" description="Aminoacyl-tRNA synthetase class Ia" evidence="18">
    <location>
        <begin position="19"/>
        <end position="471"/>
    </location>
</feature>
<protein>
    <recommendedName>
        <fullName evidence="15">Isoleucine--tRNA ligase</fullName>
        <ecNumber evidence="15">6.1.1.5</ecNumber>
    </recommendedName>
    <alternativeName>
        <fullName evidence="15">Isoleucyl-tRNA synthetase</fullName>
        <shortName evidence="15">IleRS</shortName>
    </alternativeName>
</protein>
<name>A0A1F5AYN9_9BACT</name>
<comment type="cofactor">
    <cofactor evidence="1 15">
        <name>Zn(2+)</name>
        <dbReference type="ChEBI" id="CHEBI:29105"/>
    </cofactor>
</comment>
<dbReference type="SMART" id="SM00855">
    <property type="entry name" value="PGAM"/>
    <property type="match status" value="1"/>
</dbReference>
<dbReference type="GO" id="GO:0004822">
    <property type="term" value="F:isoleucine-tRNA ligase activity"/>
    <property type="evidence" value="ECO:0007669"/>
    <property type="project" value="UniProtKB-UniRule"/>
</dbReference>
<dbReference type="AlphaFoldDB" id="A0A1F5AYN9"/>
<dbReference type="Proteomes" id="UP000176639">
    <property type="component" value="Unassembled WGS sequence"/>
</dbReference>
<dbReference type="EC" id="6.1.1.5" evidence="15"/>
<comment type="catalytic activity">
    <reaction evidence="14 15">
        <text>tRNA(Ile) + L-isoleucine + ATP = L-isoleucyl-tRNA(Ile) + AMP + diphosphate</text>
        <dbReference type="Rhea" id="RHEA:11060"/>
        <dbReference type="Rhea" id="RHEA-COMP:9666"/>
        <dbReference type="Rhea" id="RHEA-COMP:9695"/>
        <dbReference type="ChEBI" id="CHEBI:30616"/>
        <dbReference type="ChEBI" id="CHEBI:33019"/>
        <dbReference type="ChEBI" id="CHEBI:58045"/>
        <dbReference type="ChEBI" id="CHEBI:78442"/>
        <dbReference type="ChEBI" id="CHEBI:78528"/>
        <dbReference type="ChEBI" id="CHEBI:456215"/>
        <dbReference type="EC" id="6.1.1.5"/>
    </reaction>
</comment>
<evidence type="ECO:0000256" key="11">
    <source>
        <dbReference type="ARBA" id="ARBA00022917"/>
    </source>
</evidence>
<dbReference type="InterPro" id="IPR029033">
    <property type="entry name" value="His_PPase_superfam"/>
</dbReference>
<dbReference type="CDD" id="cd07067">
    <property type="entry name" value="HP_PGM_like"/>
    <property type="match status" value="1"/>
</dbReference>
<evidence type="ECO:0000256" key="16">
    <source>
        <dbReference type="PIRSR" id="PIRSR613078-1"/>
    </source>
</evidence>
<dbReference type="Gene3D" id="3.40.50.620">
    <property type="entry name" value="HUPs"/>
    <property type="match status" value="2"/>
</dbReference>
<dbReference type="Gene3D" id="3.90.740.10">
    <property type="entry name" value="Valyl/Leucyl/Isoleucyl-tRNA synthetase, editing domain"/>
    <property type="match status" value="1"/>
</dbReference>
<proteinExistence type="inferred from homology"/>
<dbReference type="PANTHER" id="PTHR42780">
    <property type="entry name" value="SOLEUCYL-TRNA SYNTHETASE"/>
    <property type="match status" value="1"/>
</dbReference>
<feature type="short sequence motif" description="'HIGH' region" evidence="15">
    <location>
        <begin position="49"/>
        <end position="59"/>
    </location>
</feature>
<comment type="subcellular location">
    <subcellularLocation>
        <location evidence="2 15">Cytoplasm</location>
    </subcellularLocation>
</comment>
<gene>
    <name evidence="15" type="primary">ileS</name>
    <name evidence="20" type="ORF">A2Z10_02190</name>
</gene>
<dbReference type="GO" id="GO:0002161">
    <property type="term" value="F:aminoacyl-tRNA deacylase activity"/>
    <property type="evidence" value="ECO:0007669"/>
    <property type="project" value="InterPro"/>
</dbReference>
<evidence type="ECO:0000256" key="7">
    <source>
        <dbReference type="ARBA" id="ARBA00022723"/>
    </source>
</evidence>
<sequence length="1177" mass="134777">MDKPEKQEKSAYAVMEEEVLAWWEKEQIFQKLLKERKTKKEFVFYEGPPTANGMPHPGHVLGRCFKDLFLRYKSMQGYFVPRRAGWDTHGLPVEIEIEKKLGIKTKSEIEKFGVGEFNRLCKESVWKYKDEWERMTKRIGFWLDMDHPYITYDAKYMETLWWIIKRVFDKGMLVQDYKVMQYCARCGTGLSSHEIAQGYKTVKDKSLYLKFPVKDEHASFLVWTTTPWTLPANVALAVNPKLTYVKAKKDGETLIVAEGRLSVLGDGWEVLEHVKGKDLAGMRYERPFPYMKAQKDAFFVITADFVTATDGSGIVHIAPAYGEDDMAAAKKHDLPVLHPVQENGQFSQEIPWQGVFVKDADPAIVENVKERSLFFKEETYEHEYPFCWRCDTPILYYARKSWFITMSSLKDELVKRNKKVNWVPEHIKEGRFGEWLSQVKDWAFSRERYWGTPLPIWRCDTCGHGDAVGSVVELGERSQLRNRYFMMRHGQAMFNVKNVTETSGRPENHLTKKGIQETKASLARFTKKYKGVVPDVIIASPFPRALETARMAAEHFAIVSEAIVSEAAIREVHVGVFDGKPAKQYHAYFSSYEEKFTKQPPEGEDLTALRARMTAFIKEAEKNNEGKTIMIVSHEYPLWMLETALRGYDIAETVAAKKKKGNDFIKTAEIRELPGARLPLDENGFLDLHKPHIDDITLACRSCEGGVMRRVSEVCDVWFDSGAMPFAQANFPFACAQVKSAKSKAQSDGVSLSETEYKKLLKQIPYPADFITEAVDQTRGWFYTLLAVATVLDADVPYRTVISQGHILDKHGKKMSKSKKNYTDPLEIADTYGIDALRWHFFVASPVGEPKRFDEKDVLDAQRKSVAVLFNIAHFLSAYTGGVKRGPVKLPARLKNPLDAWVVSRLHETIAGVTEALDKYDALVAARQLGEYLDDVTNWYIRRSRERFQLAEDKADYRAGVSTLEYVFGETIKLAAPFIPFSTERLWQTMKKKGSIHVQLYPKAEKKRIDKHLQYDMMRIREVASIVLKKRAEAGIKVRQPLGSVMINGKTFAVRTKGLLRFIQDEVNVKEVRVDNALAEDIQLDTTITQELREEGMIREIMRHIQQARKDAGLTKKDIVIVRYATDDATARAIEAWGDRMKQRIVAKKIERVAEDTVSEARAIIGDGYAVKFVIIH</sequence>
<keyword evidence="10 15" id="KW-0067">ATP-binding</keyword>
<dbReference type="Pfam" id="PF19302">
    <property type="entry name" value="DUF5915"/>
    <property type="match status" value="1"/>
</dbReference>
<keyword evidence="9 15" id="KW-0862">Zinc</keyword>
<feature type="short sequence motif" description="'KMSKS' region" evidence="15">
    <location>
        <begin position="814"/>
        <end position="818"/>
    </location>
</feature>
<evidence type="ECO:0000256" key="17">
    <source>
        <dbReference type="PIRSR" id="PIRSR613078-2"/>
    </source>
</evidence>
<dbReference type="GO" id="GO:0006428">
    <property type="term" value="P:isoleucyl-tRNA aminoacylation"/>
    <property type="evidence" value="ECO:0007669"/>
    <property type="project" value="UniProtKB-UniRule"/>
</dbReference>
<dbReference type="Gene3D" id="2.170.220.10">
    <property type="match status" value="1"/>
</dbReference>
<accession>A0A1F5AYN9</accession>
<keyword evidence="11 15" id="KW-0648">Protein biosynthesis</keyword>
<keyword evidence="7 15" id="KW-0479">Metal-binding</keyword>
<keyword evidence="12 15" id="KW-0030">Aminoacyl-tRNA synthetase</keyword>
<evidence type="ECO:0000256" key="9">
    <source>
        <dbReference type="ARBA" id="ARBA00022833"/>
    </source>
</evidence>
<dbReference type="Gene3D" id="1.10.730.10">
    <property type="entry name" value="Isoleucyl-tRNA Synthetase, Domain 1"/>
    <property type="match status" value="1"/>
</dbReference>
<feature type="binding site" evidence="17">
    <location>
        <position position="544"/>
    </location>
    <ligand>
        <name>substrate</name>
    </ligand>
</feature>
<feature type="active site" description="Tele-phosphohistidine intermediate" evidence="16">
    <location>
        <position position="489"/>
    </location>
</feature>
<dbReference type="FunFam" id="3.40.50.620:FF:000063">
    <property type="entry name" value="Isoleucine--tRNA ligase"/>
    <property type="match status" value="1"/>
</dbReference>
<evidence type="ECO:0000256" key="3">
    <source>
        <dbReference type="ARBA" id="ARBA00007078"/>
    </source>
</evidence>
<evidence type="ECO:0000256" key="12">
    <source>
        <dbReference type="ARBA" id="ARBA00023146"/>
    </source>
</evidence>
<evidence type="ECO:0000313" key="20">
    <source>
        <dbReference type="EMBL" id="OGD23367.1"/>
    </source>
</evidence>
<dbReference type="InterPro" id="IPR033709">
    <property type="entry name" value="Anticodon_Ile_ABEc"/>
</dbReference>
<dbReference type="InterPro" id="IPR009008">
    <property type="entry name" value="Val/Leu/Ile-tRNA-synth_edit"/>
</dbReference>
<organism evidence="20 21">
    <name type="scientific">Candidatus Azambacteria bacterium RBG_16_47_10</name>
    <dbReference type="NCBI Taxonomy" id="1797292"/>
    <lineage>
        <taxon>Bacteria</taxon>
        <taxon>Candidatus Azamiibacteriota</taxon>
    </lineage>
</organism>
<evidence type="ECO:0000256" key="5">
    <source>
        <dbReference type="ARBA" id="ARBA00022490"/>
    </source>
</evidence>
<dbReference type="InterPro" id="IPR014729">
    <property type="entry name" value="Rossmann-like_a/b/a_fold"/>
</dbReference>
<evidence type="ECO:0000256" key="1">
    <source>
        <dbReference type="ARBA" id="ARBA00001947"/>
    </source>
</evidence>
<dbReference type="InterPro" id="IPR013078">
    <property type="entry name" value="His_Pase_superF_clade-1"/>
</dbReference>
<keyword evidence="6 15" id="KW-0436">Ligase</keyword>
<feature type="binding site" evidence="15">
    <location>
        <position position="817"/>
    </location>
    <ligand>
        <name>ATP</name>
        <dbReference type="ChEBI" id="CHEBI:30616"/>
    </ligand>
</feature>
<evidence type="ECO:0000313" key="21">
    <source>
        <dbReference type="Proteomes" id="UP000176639"/>
    </source>
</evidence>
<dbReference type="InterPro" id="IPR002300">
    <property type="entry name" value="aa-tRNA-synth_Ia"/>
</dbReference>
<dbReference type="SUPFAM" id="SSF50677">
    <property type="entry name" value="ValRS/IleRS/LeuRS editing domain"/>
    <property type="match status" value="1"/>
</dbReference>
<dbReference type="InterPro" id="IPR009080">
    <property type="entry name" value="tRNAsynth_Ia_anticodon-bd"/>
</dbReference>
<comment type="subunit">
    <text evidence="4 15">Monomer.</text>
</comment>
<dbReference type="HAMAP" id="MF_02003">
    <property type="entry name" value="Ile_tRNA_synth_type2"/>
    <property type="match status" value="1"/>
</dbReference>
<dbReference type="Pfam" id="PF00300">
    <property type="entry name" value="His_Phos_1"/>
    <property type="match status" value="1"/>
</dbReference>
<evidence type="ECO:0000256" key="15">
    <source>
        <dbReference type="HAMAP-Rule" id="MF_02003"/>
    </source>
</evidence>
<evidence type="ECO:0000256" key="10">
    <source>
        <dbReference type="ARBA" id="ARBA00022840"/>
    </source>
</evidence>
<dbReference type="GO" id="GO:0005737">
    <property type="term" value="C:cytoplasm"/>
    <property type="evidence" value="ECO:0007669"/>
    <property type="project" value="UniProtKB-SubCell"/>
</dbReference>
<dbReference type="PRINTS" id="PR00984">
    <property type="entry name" value="TRNASYNTHILE"/>
</dbReference>
<dbReference type="Gene3D" id="3.40.50.1240">
    <property type="entry name" value="Phosphoglycerate mutase-like"/>
    <property type="match status" value="1"/>
</dbReference>
<feature type="active site" description="Proton donor/acceptor" evidence="16">
    <location>
        <position position="571"/>
    </location>
</feature>
<evidence type="ECO:0000256" key="13">
    <source>
        <dbReference type="ARBA" id="ARBA00025217"/>
    </source>
</evidence>
<feature type="domain" description="Aminoacyl-tRNA synthetase class Ia" evidence="18">
    <location>
        <begin position="687"/>
        <end position="848"/>
    </location>
</feature>
<reference evidence="20 21" key="1">
    <citation type="journal article" date="2016" name="Nat. Commun.">
        <title>Thousands of microbial genomes shed light on interconnected biogeochemical processes in an aquifer system.</title>
        <authorList>
            <person name="Anantharaman K."/>
            <person name="Brown C.T."/>
            <person name="Hug L.A."/>
            <person name="Sharon I."/>
            <person name="Castelle C.J."/>
            <person name="Probst A.J."/>
            <person name="Thomas B.C."/>
            <person name="Singh A."/>
            <person name="Wilkins M.J."/>
            <person name="Karaoz U."/>
            <person name="Brodie E.L."/>
            <person name="Williams K.H."/>
            <person name="Hubbard S.S."/>
            <person name="Banfield J.F."/>
        </authorList>
    </citation>
    <scope>NUCLEOTIDE SEQUENCE [LARGE SCALE GENOMIC DNA]</scope>
</reference>
<comment type="domain">
    <text evidence="15">IleRS has two distinct active sites: one for aminoacylation and one for editing. The misactivated valine is translocated from the active site to the editing site, which sterically excludes the correctly activated isoleucine. The single editing site contains two valyl binding pockets, one specific for each substrate (Val-AMP or Val-tRNA(Ile)).</text>
</comment>
<evidence type="ECO:0000259" key="18">
    <source>
        <dbReference type="Pfam" id="PF00133"/>
    </source>
</evidence>
<evidence type="ECO:0000259" key="19">
    <source>
        <dbReference type="Pfam" id="PF08264"/>
    </source>
</evidence>
<evidence type="ECO:0000256" key="4">
    <source>
        <dbReference type="ARBA" id="ARBA00011245"/>
    </source>
</evidence>
<dbReference type="InterPro" id="IPR002301">
    <property type="entry name" value="Ile-tRNA-ligase"/>
</dbReference>
<dbReference type="InterPro" id="IPR023586">
    <property type="entry name" value="Ile-tRNA-ligase_type2"/>
</dbReference>
<dbReference type="Pfam" id="PF08264">
    <property type="entry name" value="Anticodon_1"/>
    <property type="match status" value="1"/>
</dbReference>
<feature type="domain" description="Methionyl/Valyl/Leucyl/Isoleucyl-tRNA synthetase anticodon-binding" evidence="19">
    <location>
        <begin position="899"/>
        <end position="1042"/>
    </location>
</feature>
<evidence type="ECO:0000256" key="6">
    <source>
        <dbReference type="ARBA" id="ARBA00022598"/>
    </source>
</evidence>
<feature type="binding site" evidence="17">
    <location>
        <begin position="488"/>
        <end position="495"/>
    </location>
    <ligand>
        <name>substrate</name>
    </ligand>
</feature>
<keyword evidence="8 15" id="KW-0547">Nucleotide-binding</keyword>
<dbReference type="SUPFAM" id="SSF53254">
    <property type="entry name" value="Phosphoglycerate mutase-like"/>
    <property type="match status" value="1"/>
</dbReference>
<keyword evidence="5 15" id="KW-0963">Cytoplasm</keyword>
<dbReference type="GO" id="GO:0000049">
    <property type="term" value="F:tRNA binding"/>
    <property type="evidence" value="ECO:0007669"/>
    <property type="project" value="InterPro"/>
</dbReference>
<dbReference type="CDD" id="cd07961">
    <property type="entry name" value="Anticodon_Ia_Ile_ABEc"/>
    <property type="match status" value="1"/>
</dbReference>
<evidence type="ECO:0000256" key="2">
    <source>
        <dbReference type="ARBA" id="ARBA00004496"/>
    </source>
</evidence>
<dbReference type="SUPFAM" id="SSF52374">
    <property type="entry name" value="Nucleotidylyl transferase"/>
    <property type="match status" value="1"/>
</dbReference>
<dbReference type="SUPFAM" id="SSF47323">
    <property type="entry name" value="Anticodon-binding domain of a subclass of class I aminoacyl-tRNA synthetases"/>
    <property type="match status" value="1"/>
</dbReference>
<dbReference type="GO" id="GO:0008270">
    <property type="term" value="F:zinc ion binding"/>
    <property type="evidence" value="ECO:0007669"/>
    <property type="project" value="UniProtKB-UniRule"/>
</dbReference>